<proteinExistence type="predicted"/>
<name>A0AAD9B0J7_9PEZI</name>
<dbReference type="PANTHER" id="PTHR31904">
    <property type="entry name" value="BYPASS OF STOP CODON PROTEIN 5-RELATED"/>
    <property type="match status" value="1"/>
</dbReference>
<dbReference type="AlphaFoldDB" id="A0AAD9B0J7"/>
<accession>A0AAD9B0J7</accession>
<gene>
    <name evidence="1" type="ORF">CCHR01_00375</name>
</gene>
<sequence length="441" mass="48731">MISTTTNTDSSTCISKCIRPGSIPSVSILGHDSRRIMHMPKMALSISIDYHYTSKIYTCNSKVSGTLSVCTQRDTPFNCVQIALLGTSHTRIDMLPAPKIIDNDFLRLDMPIHEDSYPSGRNFRAGQTYHIPFEFTIPRALSNDTCHARTPSECGHIQDLHMRLPPTMGDWEKDDMSPVMARVEYTIVARVLQKRASEAGLATEISQPIKVFPSLPEDPPLSITEQDTRYCLSKTKYTRKSLLSTQRDQVTASIVQPASAVLDIAGQQVSPTSATMHLAFKSNSTCATPPDISLRQIRLEAISWFSGAPIKTLPELGEARDSTGIKQELKYITSTKLPTTGVEVKWQHVDTGGQSSLWEGSLEIPVALPTTHKMFLPTFYNCFVARTYVLHLCVNAAASGTKINLSVPLQISVQEQDGKDFEVSGDDLPTFEAAIAWRSVH</sequence>
<keyword evidence="2" id="KW-1185">Reference proteome</keyword>
<dbReference type="InterPro" id="IPR014752">
    <property type="entry name" value="Arrestin-like_C"/>
</dbReference>
<organism evidence="1 2">
    <name type="scientific">Colletotrichum chrysophilum</name>
    <dbReference type="NCBI Taxonomy" id="1836956"/>
    <lineage>
        <taxon>Eukaryota</taxon>
        <taxon>Fungi</taxon>
        <taxon>Dikarya</taxon>
        <taxon>Ascomycota</taxon>
        <taxon>Pezizomycotina</taxon>
        <taxon>Sordariomycetes</taxon>
        <taxon>Hypocreomycetidae</taxon>
        <taxon>Glomerellales</taxon>
        <taxon>Glomerellaceae</taxon>
        <taxon>Colletotrichum</taxon>
        <taxon>Colletotrichum gloeosporioides species complex</taxon>
    </lineage>
</organism>
<reference evidence="1" key="1">
    <citation type="submission" date="2023-01" db="EMBL/GenBank/DDBJ databases">
        <title>Colletotrichum chrysophilum M932 genome sequence.</title>
        <authorList>
            <person name="Baroncelli R."/>
        </authorList>
    </citation>
    <scope>NUCLEOTIDE SEQUENCE</scope>
    <source>
        <strain evidence="1">M932</strain>
    </source>
</reference>
<evidence type="ECO:0000313" key="1">
    <source>
        <dbReference type="EMBL" id="KAK1857032.1"/>
    </source>
</evidence>
<protein>
    <submittedName>
        <fullName evidence="1">Arrestin domain-containing protein</fullName>
    </submittedName>
</protein>
<comment type="caution">
    <text evidence="1">The sequence shown here is derived from an EMBL/GenBank/DDBJ whole genome shotgun (WGS) entry which is preliminary data.</text>
</comment>
<dbReference type="Proteomes" id="UP001243330">
    <property type="component" value="Unassembled WGS sequence"/>
</dbReference>
<dbReference type="PANTHER" id="PTHR31904:SF1">
    <property type="entry name" value="BYPASS OF STOP CODON PROTEIN 5-RELATED"/>
    <property type="match status" value="1"/>
</dbReference>
<dbReference type="EMBL" id="JAQOWY010000003">
    <property type="protein sequence ID" value="KAK1857032.1"/>
    <property type="molecule type" value="Genomic_DNA"/>
</dbReference>
<dbReference type="InterPro" id="IPR039634">
    <property type="entry name" value="Bul1-like"/>
</dbReference>
<dbReference type="Gene3D" id="2.60.40.640">
    <property type="match status" value="1"/>
</dbReference>
<evidence type="ECO:0000313" key="2">
    <source>
        <dbReference type="Proteomes" id="UP001243330"/>
    </source>
</evidence>